<dbReference type="GO" id="GO:0030288">
    <property type="term" value="C:outer membrane-bounded periplasmic space"/>
    <property type="evidence" value="ECO:0007669"/>
    <property type="project" value="InterPro"/>
</dbReference>
<name>A0A178IKM8_9BACT</name>
<reference evidence="3 4" key="1">
    <citation type="submission" date="2016-01" db="EMBL/GenBank/DDBJ databases">
        <title>High potential of lignocellulose degradation of a new Verrucomicrobia species.</title>
        <authorList>
            <person name="Wang Y."/>
            <person name="Shi Y."/>
            <person name="Qiu Z."/>
            <person name="Liu S."/>
            <person name="Yang H."/>
        </authorList>
    </citation>
    <scope>NUCLEOTIDE SEQUENCE [LARGE SCALE GENOMIC DNA]</scope>
    <source>
        <strain evidence="3 4">TSB47</strain>
    </source>
</reference>
<dbReference type="InterPro" id="IPR001011">
    <property type="entry name" value="Acid_Pase_classA_bac"/>
</dbReference>
<dbReference type="InterPro" id="IPR000326">
    <property type="entry name" value="PAP2/HPO"/>
</dbReference>
<dbReference type="InterPro" id="IPR036938">
    <property type="entry name" value="PAP2/HPO_sf"/>
</dbReference>
<comment type="catalytic activity">
    <reaction evidence="1">
        <text>a phosphate monoester + H2O = an alcohol + phosphate</text>
        <dbReference type="Rhea" id="RHEA:15017"/>
        <dbReference type="ChEBI" id="CHEBI:15377"/>
        <dbReference type="ChEBI" id="CHEBI:30879"/>
        <dbReference type="ChEBI" id="CHEBI:43474"/>
        <dbReference type="ChEBI" id="CHEBI:67140"/>
        <dbReference type="EC" id="3.1.3.2"/>
    </reaction>
</comment>
<accession>A0A178IKM8</accession>
<dbReference type="SUPFAM" id="SSF48317">
    <property type="entry name" value="Acid phosphatase/Vanadium-dependent haloperoxidase"/>
    <property type="match status" value="1"/>
</dbReference>
<dbReference type="AlphaFoldDB" id="A0A178IKM8"/>
<dbReference type="OrthoDB" id="9805301at2"/>
<dbReference type="SMART" id="SM00014">
    <property type="entry name" value="acidPPc"/>
    <property type="match status" value="1"/>
</dbReference>
<dbReference type="EMBL" id="LRRQ01000076">
    <property type="protein sequence ID" value="OAM89805.1"/>
    <property type="molecule type" value="Genomic_DNA"/>
</dbReference>
<evidence type="ECO:0000256" key="1">
    <source>
        <dbReference type="PIRNR" id="PIRNR000897"/>
    </source>
</evidence>
<dbReference type="Proteomes" id="UP000078486">
    <property type="component" value="Unassembled WGS sequence"/>
</dbReference>
<dbReference type="Gene3D" id="1.20.144.10">
    <property type="entry name" value="Phosphatidic acid phosphatase type 2/haloperoxidase"/>
    <property type="match status" value="1"/>
</dbReference>
<sequence>MKKTYIAPLIATLLFIISLGAAEPRFLTTAPEVFYAMLPPPPADDSPAGLADIETILQVQKDRTPAQVERARRVEKQNVMSLGAWLFGPDFTKENLPRTYAFLRRATTERGEIVHAMKDQWSRTRPYDRGLGVEKCVPNRPAGTSYPSGHSASGALWEVLFSAAMPEYETFFTSARREIMWCRVLAGVHYPSDTQAGGLIGHAIARDMLKTPATRAAVKEMRAEVLAFLEKHPQAAARAQNAAAKGEPPRA</sequence>
<organism evidence="3 4">
    <name type="scientific">Termitidicoccus mucosus</name>
    <dbReference type="NCBI Taxonomy" id="1184151"/>
    <lineage>
        <taxon>Bacteria</taxon>
        <taxon>Pseudomonadati</taxon>
        <taxon>Verrucomicrobiota</taxon>
        <taxon>Opitutia</taxon>
        <taxon>Opitutales</taxon>
        <taxon>Opitutaceae</taxon>
        <taxon>Termitidicoccus</taxon>
    </lineage>
</organism>
<dbReference type="EC" id="3.1.3.2" evidence="1"/>
<gene>
    <name evidence="3" type="ORF">AW736_10785</name>
</gene>
<feature type="domain" description="Phosphatidic acid phosphatase type 2/haloperoxidase" evidence="2">
    <location>
        <begin position="96"/>
        <end position="209"/>
    </location>
</feature>
<comment type="caution">
    <text evidence="3">The sequence shown here is derived from an EMBL/GenBank/DDBJ whole genome shotgun (WGS) entry which is preliminary data.</text>
</comment>
<dbReference type="STRING" id="1184151.AW736_10785"/>
<dbReference type="GO" id="GO:0003993">
    <property type="term" value="F:acid phosphatase activity"/>
    <property type="evidence" value="ECO:0007669"/>
    <property type="project" value="UniProtKB-EC"/>
</dbReference>
<comment type="similarity">
    <text evidence="1">Belongs to the class A bacterial acid phosphatase family.</text>
</comment>
<dbReference type="Pfam" id="PF01569">
    <property type="entry name" value="PAP2"/>
    <property type="match status" value="1"/>
</dbReference>
<dbReference type="RefSeq" id="WP_068770263.1">
    <property type="nucleotide sequence ID" value="NZ_CP109796.1"/>
</dbReference>
<evidence type="ECO:0000313" key="3">
    <source>
        <dbReference type="EMBL" id="OAM89805.1"/>
    </source>
</evidence>
<evidence type="ECO:0000259" key="2">
    <source>
        <dbReference type="SMART" id="SM00014"/>
    </source>
</evidence>
<keyword evidence="1" id="KW-0378">Hydrolase</keyword>
<proteinExistence type="inferred from homology"/>
<evidence type="ECO:0000313" key="4">
    <source>
        <dbReference type="Proteomes" id="UP000078486"/>
    </source>
</evidence>
<keyword evidence="4" id="KW-1185">Reference proteome</keyword>
<dbReference type="PIRSF" id="PIRSF000897">
    <property type="entry name" value="Acid_Ptase_ClsA"/>
    <property type="match status" value="1"/>
</dbReference>
<protein>
    <recommendedName>
        <fullName evidence="1">Acid phosphatase</fullName>
        <ecNumber evidence="1">3.1.3.2</ecNumber>
    </recommendedName>
</protein>